<accession>A0AAV7FFN1</accession>
<dbReference type="Proteomes" id="UP000825729">
    <property type="component" value="Unassembled WGS sequence"/>
</dbReference>
<dbReference type="AlphaFoldDB" id="A0AAV7FFN1"/>
<dbReference type="InterPro" id="IPR012337">
    <property type="entry name" value="RNaseH-like_sf"/>
</dbReference>
<dbReference type="InterPro" id="IPR039537">
    <property type="entry name" value="Retrotran_Ty1/copia-like"/>
</dbReference>
<gene>
    <name evidence="4" type="ORF">H6P81_003355</name>
</gene>
<keyword evidence="1" id="KW-0175">Coiled coil</keyword>
<name>A0AAV7FFN1_ARIFI</name>
<dbReference type="InterPro" id="IPR057670">
    <property type="entry name" value="SH3_retrovirus"/>
</dbReference>
<keyword evidence="5" id="KW-1185">Reference proteome</keyword>
<evidence type="ECO:0000313" key="4">
    <source>
        <dbReference type="EMBL" id="KAG9458847.1"/>
    </source>
</evidence>
<dbReference type="Gene3D" id="3.30.420.10">
    <property type="entry name" value="Ribonuclease H-like superfamily/Ribonuclease H"/>
    <property type="match status" value="1"/>
</dbReference>
<dbReference type="GO" id="GO:0003676">
    <property type="term" value="F:nucleic acid binding"/>
    <property type="evidence" value="ECO:0007669"/>
    <property type="project" value="InterPro"/>
</dbReference>
<proteinExistence type="predicted"/>
<dbReference type="GO" id="GO:0015074">
    <property type="term" value="P:DNA integration"/>
    <property type="evidence" value="ECO:0007669"/>
    <property type="project" value="InterPro"/>
</dbReference>
<reference evidence="4 5" key="1">
    <citation type="submission" date="2021-07" db="EMBL/GenBank/DDBJ databases">
        <title>The Aristolochia fimbriata genome: insights into angiosperm evolution, floral development and chemical biosynthesis.</title>
        <authorList>
            <person name="Jiao Y."/>
        </authorList>
    </citation>
    <scope>NUCLEOTIDE SEQUENCE [LARGE SCALE GENOMIC DNA]</scope>
    <source>
        <strain evidence="4">IBCAS-2021</strain>
        <tissue evidence="4">Leaf</tissue>
    </source>
</reference>
<feature type="coiled-coil region" evidence="1">
    <location>
        <begin position="15"/>
        <end position="91"/>
    </location>
</feature>
<dbReference type="Pfam" id="PF00665">
    <property type="entry name" value="rve"/>
    <property type="match status" value="1"/>
</dbReference>
<feature type="domain" description="Integrase catalytic" evidence="3">
    <location>
        <begin position="108"/>
        <end position="294"/>
    </location>
</feature>
<dbReference type="PANTHER" id="PTHR42648">
    <property type="entry name" value="TRANSPOSASE, PUTATIVE-RELATED"/>
    <property type="match status" value="1"/>
</dbReference>
<dbReference type="PANTHER" id="PTHR42648:SF21">
    <property type="entry name" value="CYSTEINE-RICH RLK (RECEPTOR-LIKE PROTEIN KINASE) 8"/>
    <property type="match status" value="1"/>
</dbReference>
<evidence type="ECO:0000256" key="1">
    <source>
        <dbReference type="SAM" id="Coils"/>
    </source>
</evidence>
<feature type="compositionally biased region" description="Polar residues" evidence="2">
    <location>
        <begin position="379"/>
        <end position="392"/>
    </location>
</feature>
<evidence type="ECO:0000313" key="5">
    <source>
        <dbReference type="Proteomes" id="UP000825729"/>
    </source>
</evidence>
<feature type="region of interest" description="Disordered" evidence="2">
    <location>
        <begin position="377"/>
        <end position="421"/>
    </location>
</feature>
<organism evidence="4 5">
    <name type="scientific">Aristolochia fimbriata</name>
    <name type="common">White veined hardy Dutchman's pipe vine</name>
    <dbReference type="NCBI Taxonomy" id="158543"/>
    <lineage>
        <taxon>Eukaryota</taxon>
        <taxon>Viridiplantae</taxon>
        <taxon>Streptophyta</taxon>
        <taxon>Embryophyta</taxon>
        <taxon>Tracheophyta</taxon>
        <taxon>Spermatophyta</taxon>
        <taxon>Magnoliopsida</taxon>
        <taxon>Magnoliidae</taxon>
        <taxon>Piperales</taxon>
        <taxon>Aristolochiaceae</taxon>
        <taxon>Aristolochia</taxon>
    </lineage>
</organism>
<dbReference type="EMBL" id="JAINDJ010000002">
    <property type="protein sequence ID" value="KAG9458847.1"/>
    <property type="molecule type" value="Genomic_DNA"/>
</dbReference>
<dbReference type="SUPFAM" id="SSF53098">
    <property type="entry name" value="Ribonuclease H-like"/>
    <property type="match status" value="1"/>
</dbReference>
<dbReference type="Pfam" id="PF25597">
    <property type="entry name" value="SH3_retrovirus"/>
    <property type="match status" value="1"/>
</dbReference>
<comment type="caution">
    <text evidence="4">The sequence shown here is derived from an EMBL/GenBank/DDBJ whole genome shotgun (WGS) entry which is preliminary data.</text>
</comment>
<feature type="compositionally biased region" description="Acidic residues" evidence="2">
    <location>
        <begin position="403"/>
        <end position="413"/>
    </location>
</feature>
<dbReference type="InterPro" id="IPR001584">
    <property type="entry name" value="Integrase_cat-core"/>
</dbReference>
<evidence type="ECO:0000259" key="3">
    <source>
        <dbReference type="PROSITE" id="PS50994"/>
    </source>
</evidence>
<dbReference type="InterPro" id="IPR036397">
    <property type="entry name" value="RNaseH_sf"/>
</dbReference>
<protein>
    <recommendedName>
        <fullName evidence="3">Integrase catalytic domain-containing protein</fullName>
    </recommendedName>
</protein>
<sequence length="421" mass="49042">METSIQQWDGVLESIRILKEHLGVLEQENAGLKKQIGEMKNENQIPTDEEKNLRELVSSLEKDNHKLRQEIVEKEKVILKLEEDLRNSEDILKKFDKVKKKLDDILIQGRRSCDRQEIDYSKMTYNKTLSRKKSSRALGLVQTESIVGKRYVLVCVDDFSRFTWVEFIREKSDTYKVFASLCRRLMTEKNVLIGKIIRIRSDHGREFENNQFAKFCEKKGISHEFSAPKTPQQNGVFERKNITLQVMARAMISSKNLPHKLWAEAVNTACYISNRVHLRHMTNKTPYELWKGRKPKVHYFREFGSTCYVLRDHEQLGKFDSRSTEGIFIGYSRNNHAYRVYFRNNNTVIETVNVEIADQNENLPVLDDEQGNMPKILTEKTSTNLDTQSSEQVESHTHGEESSTSDDEVEEDHENTTDIGS</sequence>
<evidence type="ECO:0000256" key="2">
    <source>
        <dbReference type="SAM" id="MobiDB-lite"/>
    </source>
</evidence>
<dbReference type="PROSITE" id="PS50994">
    <property type="entry name" value="INTEGRASE"/>
    <property type="match status" value="1"/>
</dbReference>